<reference evidence="1 2" key="1">
    <citation type="journal article" date="2011" name="Science">
        <title>The ecoresponsive genome of Daphnia pulex.</title>
        <authorList>
            <person name="Colbourne J.K."/>
            <person name="Pfrender M.E."/>
            <person name="Gilbert D."/>
            <person name="Thomas W.K."/>
            <person name="Tucker A."/>
            <person name="Oakley T.H."/>
            <person name="Tokishita S."/>
            <person name="Aerts A."/>
            <person name="Arnold G.J."/>
            <person name="Basu M.K."/>
            <person name="Bauer D.J."/>
            <person name="Caceres C.E."/>
            <person name="Carmel L."/>
            <person name="Casola C."/>
            <person name="Choi J.H."/>
            <person name="Detter J.C."/>
            <person name="Dong Q."/>
            <person name="Dusheyko S."/>
            <person name="Eads B.D."/>
            <person name="Frohlich T."/>
            <person name="Geiler-Samerotte K.A."/>
            <person name="Gerlach D."/>
            <person name="Hatcher P."/>
            <person name="Jogdeo S."/>
            <person name="Krijgsveld J."/>
            <person name="Kriventseva E.V."/>
            <person name="Kultz D."/>
            <person name="Laforsch C."/>
            <person name="Lindquist E."/>
            <person name="Lopez J."/>
            <person name="Manak J.R."/>
            <person name="Muller J."/>
            <person name="Pangilinan J."/>
            <person name="Patwardhan R.P."/>
            <person name="Pitluck S."/>
            <person name="Pritham E.J."/>
            <person name="Rechtsteiner A."/>
            <person name="Rho M."/>
            <person name="Rogozin I.B."/>
            <person name="Sakarya O."/>
            <person name="Salamov A."/>
            <person name="Schaack S."/>
            <person name="Shapiro H."/>
            <person name="Shiga Y."/>
            <person name="Skalitzky C."/>
            <person name="Smith Z."/>
            <person name="Souvorov A."/>
            <person name="Sung W."/>
            <person name="Tang Z."/>
            <person name="Tsuchiya D."/>
            <person name="Tu H."/>
            <person name="Vos H."/>
            <person name="Wang M."/>
            <person name="Wolf Y.I."/>
            <person name="Yamagata H."/>
            <person name="Yamada T."/>
            <person name="Ye Y."/>
            <person name="Shaw J.R."/>
            <person name="Andrews J."/>
            <person name="Crease T.J."/>
            <person name="Tang H."/>
            <person name="Lucas S.M."/>
            <person name="Robertson H.M."/>
            <person name="Bork P."/>
            <person name="Koonin E.V."/>
            <person name="Zdobnov E.M."/>
            <person name="Grigoriev I.V."/>
            <person name="Lynch M."/>
            <person name="Boore J.L."/>
        </authorList>
    </citation>
    <scope>NUCLEOTIDE SEQUENCE [LARGE SCALE GENOMIC DNA]</scope>
</reference>
<dbReference type="KEGG" id="dpx:DAPPUDRAFT_261360"/>
<keyword evidence="2" id="KW-1185">Reference proteome</keyword>
<dbReference type="Proteomes" id="UP000000305">
    <property type="component" value="Unassembled WGS sequence"/>
</dbReference>
<organism evidence="1 2">
    <name type="scientific">Daphnia pulex</name>
    <name type="common">Water flea</name>
    <dbReference type="NCBI Taxonomy" id="6669"/>
    <lineage>
        <taxon>Eukaryota</taxon>
        <taxon>Metazoa</taxon>
        <taxon>Ecdysozoa</taxon>
        <taxon>Arthropoda</taxon>
        <taxon>Crustacea</taxon>
        <taxon>Branchiopoda</taxon>
        <taxon>Diplostraca</taxon>
        <taxon>Cladocera</taxon>
        <taxon>Anomopoda</taxon>
        <taxon>Daphniidae</taxon>
        <taxon>Daphnia</taxon>
    </lineage>
</organism>
<sequence length="80" mass="8656">MQIPLPVPFPLARGSLARERSPLLELLGGLLVKPPSEPVMQIPLPVPFPLARGSLARERSPLLELLGGILVKSPSEKMKD</sequence>
<dbReference type="HOGENOM" id="CLU_2592180_0_0_1"/>
<proteinExistence type="predicted"/>
<accession>E9HKW5</accession>
<dbReference type="AlphaFoldDB" id="E9HKW5"/>
<dbReference type="EMBL" id="GL732673">
    <property type="protein sequence ID" value="EFX67626.1"/>
    <property type="molecule type" value="Genomic_DNA"/>
</dbReference>
<evidence type="ECO:0000313" key="1">
    <source>
        <dbReference type="EMBL" id="EFX67626.1"/>
    </source>
</evidence>
<protein>
    <submittedName>
        <fullName evidence="1">Uncharacterized protein</fullName>
    </submittedName>
</protein>
<dbReference type="InParanoid" id="E9HKW5"/>
<evidence type="ECO:0000313" key="2">
    <source>
        <dbReference type="Proteomes" id="UP000000305"/>
    </source>
</evidence>
<name>E9HKW5_DAPPU</name>
<gene>
    <name evidence="1" type="ORF">DAPPUDRAFT_261360</name>
</gene>